<keyword evidence="5" id="KW-1185">Reference proteome</keyword>
<keyword evidence="1" id="KW-0677">Repeat</keyword>
<keyword evidence="3" id="KW-0472">Membrane</keyword>
<dbReference type="InterPro" id="IPR008160">
    <property type="entry name" value="Collagen"/>
</dbReference>
<sequence>MTIDDYFHSLAIGTTLISSATVVILLFTIPTIYWKAEQERSYTITKSAHLKEKSSKIWDEMNSVGHEMGAAMILRTRRSQIFSSSKQIDTYTQILCICTLKRQRFSCPIGPPGLSGPAGEDGLPGLAGNPGLAGDDGYDVELAPEDELPCAICPAGPPGQRGLQGERGQTGETGQVGEAGPPGIPGENGPIGEIGLPGPPGIRGPTGLPGSPGETIISGIGVKGLKGPLGPSGPKGPTGPRGKPAKESGFAGKPGKIGPIGPPGRNGKAGVEGPWGPPGEPGQPATYCPSDCGVSQIFESALSNDFLPLIKEK</sequence>
<organism evidence="5 6">
    <name type="scientific">Setaria digitata</name>
    <dbReference type="NCBI Taxonomy" id="48799"/>
    <lineage>
        <taxon>Eukaryota</taxon>
        <taxon>Metazoa</taxon>
        <taxon>Ecdysozoa</taxon>
        <taxon>Nematoda</taxon>
        <taxon>Chromadorea</taxon>
        <taxon>Rhabditida</taxon>
        <taxon>Spirurina</taxon>
        <taxon>Spiruromorpha</taxon>
        <taxon>Filarioidea</taxon>
        <taxon>Setariidae</taxon>
        <taxon>Setaria</taxon>
    </lineage>
</organism>
<protein>
    <submittedName>
        <fullName evidence="6">Nematode cuticle collagen N-terminal domain-containing protein</fullName>
    </submittedName>
</protein>
<feature type="compositionally biased region" description="Low complexity" evidence="2">
    <location>
        <begin position="219"/>
        <end position="229"/>
    </location>
</feature>
<evidence type="ECO:0000256" key="2">
    <source>
        <dbReference type="SAM" id="MobiDB-lite"/>
    </source>
</evidence>
<dbReference type="InterPro" id="IPR002486">
    <property type="entry name" value="Col_cuticle_N"/>
</dbReference>
<dbReference type="WBParaSite" id="sdigi.contig177.g5700.t1">
    <property type="protein sequence ID" value="sdigi.contig177.g5700.t1"/>
    <property type="gene ID" value="sdigi.contig177.g5700"/>
</dbReference>
<reference evidence="6" key="1">
    <citation type="submission" date="2022-11" db="UniProtKB">
        <authorList>
            <consortium name="WormBaseParasite"/>
        </authorList>
    </citation>
    <scope>IDENTIFICATION</scope>
</reference>
<dbReference type="Pfam" id="PF01391">
    <property type="entry name" value="Collagen"/>
    <property type="match status" value="1"/>
</dbReference>
<dbReference type="PANTHER" id="PTHR24637">
    <property type="entry name" value="COLLAGEN"/>
    <property type="match status" value="1"/>
</dbReference>
<evidence type="ECO:0000259" key="4">
    <source>
        <dbReference type="Pfam" id="PF01484"/>
    </source>
</evidence>
<proteinExistence type="predicted"/>
<keyword evidence="3" id="KW-0812">Transmembrane</keyword>
<feature type="compositionally biased region" description="Low complexity" evidence="2">
    <location>
        <begin position="121"/>
        <end position="135"/>
    </location>
</feature>
<evidence type="ECO:0000313" key="5">
    <source>
        <dbReference type="Proteomes" id="UP000887581"/>
    </source>
</evidence>
<feature type="region of interest" description="Disordered" evidence="2">
    <location>
        <begin position="155"/>
        <end position="288"/>
    </location>
</feature>
<dbReference type="GO" id="GO:0042302">
    <property type="term" value="F:structural constituent of cuticle"/>
    <property type="evidence" value="ECO:0007669"/>
    <property type="project" value="InterPro"/>
</dbReference>
<name>A0A915PPI3_9BILA</name>
<feature type="compositionally biased region" description="Low complexity" evidence="2">
    <location>
        <begin position="158"/>
        <end position="196"/>
    </location>
</feature>
<accession>A0A915PPI3</accession>
<feature type="transmembrane region" description="Helical" evidence="3">
    <location>
        <begin position="6"/>
        <end position="34"/>
    </location>
</feature>
<dbReference type="Proteomes" id="UP000887581">
    <property type="component" value="Unplaced"/>
</dbReference>
<feature type="region of interest" description="Disordered" evidence="2">
    <location>
        <begin position="116"/>
        <end position="137"/>
    </location>
</feature>
<evidence type="ECO:0000313" key="6">
    <source>
        <dbReference type="WBParaSite" id="sdigi.contig177.g5700.t1"/>
    </source>
</evidence>
<dbReference type="Pfam" id="PF01484">
    <property type="entry name" value="Col_cuticle_N"/>
    <property type="match status" value="1"/>
</dbReference>
<evidence type="ECO:0000256" key="3">
    <source>
        <dbReference type="SAM" id="Phobius"/>
    </source>
</evidence>
<keyword evidence="3" id="KW-1133">Transmembrane helix</keyword>
<feature type="domain" description="Nematode cuticle collagen N-terminal" evidence="4">
    <location>
        <begin position="13"/>
        <end position="61"/>
    </location>
</feature>
<dbReference type="AlphaFoldDB" id="A0A915PPI3"/>
<evidence type="ECO:0000256" key="1">
    <source>
        <dbReference type="ARBA" id="ARBA00022737"/>
    </source>
</evidence>
<dbReference type="PANTHER" id="PTHR24637:SF334">
    <property type="entry name" value="NEMATODE CUTICLE COLLAGEN N-TERMINAL DOMAIN-CONTAINING PROTEIN"/>
    <property type="match status" value="1"/>
</dbReference>